<dbReference type="eggNOG" id="ENOG5031Y1T">
    <property type="taxonomic scope" value="Bacteria"/>
</dbReference>
<name>B5H2U8_STRCL</name>
<keyword evidence="1" id="KW-0614">Plasmid</keyword>
<dbReference type="EMBL" id="CM000914">
    <property type="protein sequence ID" value="EFG03635.2"/>
    <property type="molecule type" value="Genomic_DNA"/>
</dbReference>
<dbReference type="OrthoDB" id="4219916at2"/>
<dbReference type="RefSeq" id="WP_003958593.1">
    <property type="nucleotide sequence ID" value="NZ_CM000914.1"/>
</dbReference>
<dbReference type="GeneID" id="93733380"/>
<sequence>MPTTYPTSLPTVPEDRWDARKTADRGIEPRDGERDLWVSEFILNADTAEQAEERLFAYVDNDYEDDLRGATATAEEETAPGTWTVILAVPGEH</sequence>
<evidence type="ECO:0000313" key="1">
    <source>
        <dbReference type="EMBL" id="EFG03635.2"/>
    </source>
</evidence>
<proteinExistence type="predicted"/>
<organism evidence="1 2">
    <name type="scientific">Streptomyces clavuligerus</name>
    <dbReference type="NCBI Taxonomy" id="1901"/>
    <lineage>
        <taxon>Bacteria</taxon>
        <taxon>Bacillati</taxon>
        <taxon>Actinomycetota</taxon>
        <taxon>Actinomycetes</taxon>
        <taxon>Kitasatosporales</taxon>
        <taxon>Streptomycetaceae</taxon>
        <taxon>Streptomyces</taxon>
    </lineage>
</organism>
<gene>
    <name evidence="1" type="ORF">SCLAV_p0144</name>
</gene>
<dbReference type="Proteomes" id="UP000002357">
    <property type="component" value="Plasmid pSCL4"/>
</dbReference>
<evidence type="ECO:0000313" key="2">
    <source>
        <dbReference type="Proteomes" id="UP000002357"/>
    </source>
</evidence>
<geneLocation type="plasmid" evidence="1 2">
    <name>pSCL4</name>
</geneLocation>
<keyword evidence="2" id="KW-1185">Reference proteome</keyword>
<accession>B5H2U8</accession>
<dbReference type="AlphaFoldDB" id="B5H2U8"/>
<protein>
    <submittedName>
        <fullName evidence="1">Uncharacterized protein</fullName>
    </submittedName>
</protein>
<reference evidence="1 2" key="1">
    <citation type="journal article" date="2010" name="Genome Biol. Evol.">
        <title>The sequence of a 1.8-mb bacterial linear plasmid reveals a rich evolutionary reservoir of secondary metabolic pathways.</title>
        <authorList>
            <person name="Medema M.H."/>
            <person name="Trefzer A."/>
            <person name="Kovalchuk A."/>
            <person name="van den Berg M."/>
            <person name="Mueller U."/>
            <person name="Heijne W."/>
            <person name="Wu L."/>
            <person name="Alam M.T."/>
            <person name="Ronning C.M."/>
            <person name="Nierman W.C."/>
            <person name="Bovenberg R.A.L."/>
            <person name="Breitling R."/>
            <person name="Takano E."/>
        </authorList>
    </citation>
    <scope>NUCLEOTIDE SEQUENCE [LARGE SCALE GENOMIC DNA]</scope>
    <source>
        <strain evidence="2">ATCC 27064 / DSM 738 / JCM 4710 / NBRC 13307 / NCIMB 12785 / NRRL 3585 / VKM Ac-602</strain>
        <plasmid evidence="1">pSCL4</plasmid>
    </source>
</reference>